<dbReference type="PANTHER" id="PTHR31001:SF89">
    <property type="entry name" value="ZN(2)-C6 FUNGAL-TYPE DOMAIN-CONTAINING PROTEIN"/>
    <property type="match status" value="1"/>
</dbReference>
<evidence type="ECO:0000256" key="1">
    <source>
        <dbReference type="ARBA" id="ARBA00004123"/>
    </source>
</evidence>
<keyword evidence="5" id="KW-1185">Reference proteome</keyword>
<feature type="region of interest" description="Disordered" evidence="3">
    <location>
        <begin position="514"/>
        <end position="534"/>
    </location>
</feature>
<name>A0A0D6ESA1_SPOSA</name>
<proteinExistence type="predicted"/>
<comment type="subcellular location">
    <subcellularLocation>
        <location evidence="1">Nucleus</location>
    </subcellularLocation>
</comment>
<dbReference type="GO" id="GO:0005634">
    <property type="term" value="C:nucleus"/>
    <property type="evidence" value="ECO:0007669"/>
    <property type="project" value="UniProtKB-SubCell"/>
</dbReference>
<dbReference type="AlphaFoldDB" id="A0A0D6ESA1"/>
<dbReference type="Proteomes" id="UP000243876">
    <property type="component" value="Unassembled WGS sequence"/>
</dbReference>
<organism evidence="4 5">
    <name type="scientific">Sporidiobolus salmonicolor</name>
    <name type="common">Yeast-like fungus</name>
    <name type="synonym">Sporobolomyces salmonicolor</name>
    <dbReference type="NCBI Taxonomy" id="5005"/>
    <lineage>
        <taxon>Eukaryota</taxon>
        <taxon>Fungi</taxon>
        <taxon>Dikarya</taxon>
        <taxon>Basidiomycota</taxon>
        <taxon>Pucciniomycotina</taxon>
        <taxon>Microbotryomycetes</taxon>
        <taxon>Sporidiobolales</taxon>
        <taxon>Sporidiobolaceae</taxon>
        <taxon>Sporobolomyces</taxon>
    </lineage>
</organism>
<sequence>MDYLISHYFANVAWFWVVVHEPTFLAEYDAFHQLLHDGRGLEVDPLWLGTLFLVLAHSANSIDYLPPGCDFSYEEITGMFSSYFEAGRAALDCGDCGSIARIRTVQVVALFGPLALNSGDPGRVDVLIPYVAATVRLCQQLRLDKLGSDPNRMPDLEDPALPSGTNSLRRELAIRAFQTVSHLDQMIFRCRPTLPVYLSKITSPRTSPVRPPTYRSSQSSAPCPAILTTATSVPTRSRRRLRRACARSLRTRNLLDEYDLERPEPNETTPQFWARIFALQNVNIRLIRFHRPCAIGAAPSSAPALGIRLILLFFSHVARVPRSDLSQVDRRCARCCPHGARDAEGARPDAMPARQRLVSCLSLLPNPTHIAVVVLFAQIWHEHIPETHVPTADYRLVTDASLCFHRALSSVRERVRNVARQSLLVVQCMFESLHAMSADQRKESFAQLLKRITAVVADAERRAASMNGHCVAAAEAPAPCIVPTPSAVPPPPSSGPVDARSLLLNVPTPVHAPSAGTPYFPKPPRSASDSSHAPHDLHFGDLTSSDWGFDWMTLPQL</sequence>
<dbReference type="CDD" id="cd12148">
    <property type="entry name" value="fungal_TF_MHR"/>
    <property type="match status" value="1"/>
</dbReference>
<dbReference type="InterPro" id="IPR050613">
    <property type="entry name" value="Sec_Metabolite_Reg"/>
</dbReference>
<dbReference type="OrthoDB" id="3364175at2759"/>
<keyword evidence="2" id="KW-0539">Nucleus</keyword>
<evidence type="ECO:0000313" key="5">
    <source>
        <dbReference type="Proteomes" id="UP000243876"/>
    </source>
</evidence>
<evidence type="ECO:0000313" key="4">
    <source>
        <dbReference type="EMBL" id="CEQ42688.1"/>
    </source>
</evidence>
<evidence type="ECO:0000256" key="3">
    <source>
        <dbReference type="SAM" id="MobiDB-lite"/>
    </source>
</evidence>
<dbReference type="PANTHER" id="PTHR31001">
    <property type="entry name" value="UNCHARACTERIZED TRANSCRIPTIONAL REGULATORY PROTEIN"/>
    <property type="match status" value="1"/>
</dbReference>
<dbReference type="EMBL" id="CENE01000032">
    <property type="protein sequence ID" value="CEQ42688.1"/>
    <property type="molecule type" value="Genomic_DNA"/>
</dbReference>
<accession>A0A0D6ESA1</accession>
<feature type="non-terminal residue" evidence="4">
    <location>
        <position position="1"/>
    </location>
</feature>
<evidence type="ECO:0000256" key="2">
    <source>
        <dbReference type="ARBA" id="ARBA00023242"/>
    </source>
</evidence>
<protein>
    <submittedName>
        <fullName evidence="4">SPOSA6832_04531-mRNA-1:cds</fullName>
    </submittedName>
</protein>
<gene>
    <name evidence="4" type="primary">SPOSA6832_04531</name>
</gene>
<reference evidence="5" key="1">
    <citation type="submission" date="2015-02" db="EMBL/GenBank/DDBJ databases">
        <authorList>
            <person name="Gon?alves P."/>
        </authorList>
    </citation>
    <scope>NUCLEOTIDE SEQUENCE [LARGE SCALE GENOMIC DNA]</scope>
</reference>